<evidence type="ECO:0000313" key="1">
    <source>
        <dbReference type="EMBL" id="CAG8515515.1"/>
    </source>
</evidence>
<name>A0ABM8W3I3_GIGMA</name>
<proteinExistence type="predicted"/>
<dbReference type="Proteomes" id="UP000789901">
    <property type="component" value="Unassembled WGS sequence"/>
</dbReference>
<gene>
    <name evidence="1" type="ORF">GMARGA_LOCUS2896</name>
</gene>
<sequence length="215" mass="25013">MIRSLLNKLYSHININRVLISDTKQRLITKPGEVLNSTKDFYLNQFKDNRVYPKAIDGKWSKIYLEYNMRHKIYYSELGSKITNLEWSNMLAKLKTNTALENQAMAFINQTRATHNLALATNKNIDQILKLKNYEQLSRIKKVEGSKSLAKNGLKAKRIINQYNATVSKIEPTAKCLYKKAKKGNRSNQNITKSTCYSDICDVEWFHKNNLKEKM</sequence>
<protein>
    <submittedName>
        <fullName evidence="1">21924_t:CDS:1</fullName>
    </submittedName>
</protein>
<evidence type="ECO:0000313" key="2">
    <source>
        <dbReference type="Proteomes" id="UP000789901"/>
    </source>
</evidence>
<keyword evidence="2" id="KW-1185">Reference proteome</keyword>
<dbReference type="EMBL" id="CAJVQB010000972">
    <property type="protein sequence ID" value="CAG8515515.1"/>
    <property type="molecule type" value="Genomic_DNA"/>
</dbReference>
<accession>A0ABM8W3I3</accession>
<comment type="caution">
    <text evidence="1">The sequence shown here is derived from an EMBL/GenBank/DDBJ whole genome shotgun (WGS) entry which is preliminary data.</text>
</comment>
<reference evidence="1 2" key="1">
    <citation type="submission" date="2021-06" db="EMBL/GenBank/DDBJ databases">
        <authorList>
            <person name="Kallberg Y."/>
            <person name="Tangrot J."/>
            <person name="Rosling A."/>
        </authorList>
    </citation>
    <scope>NUCLEOTIDE SEQUENCE [LARGE SCALE GENOMIC DNA]</scope>
    <source>
        <strain evidence="1 2">120-4 pot B 10/14</strain>
    </source>
</reference>
<organism evidence="1 2">
    <name type="scientific">Gigaspora margarita</name>
    <dbReference type="NCBI Taxonomy" id="4874"/>
    <lineage>
        <taxon>Eukaryota</taxon>
        <taxon>Fungi</taxon>
        <taxon>Fungi incertae sedis</taxon>
        <taxon>Mucoromycota</taxon>
        <taxon>Glomeromycotina</taxon>
        <taxon>Glomeromycetes</taxon>
        <taxon>Diversisporales</taxon>
        <taxon>Gigasporaceae</taxon>
        <taxon>Gigaspora</taxon>
    </lineage>
</organism>